<name>A0A974H3U5_XENLA</name>
<dbReference type="Proteomes" id="UP000694892">
    <property type="component" value="Chromosome 9_10L"/>
</dbReference>
<dbReference type="EMBL" id="CM004482">
    <property type="protein sequence ID" value="OCT63874.1"/>
    <property type="molecule type" value="Genomic_DNA"/>
</dbReference>
<protein>
    <submittedName>
        <fullName evidence="1">Uncharacterized protein</fullName>
    </submittedName>
</protein>
<accession>A0A974H3U5</accession>
<organism evidence="1 2">
    <name type="scientific">Xenopus laevis</name>
    <name type="common">African clawed frog</name>
    <dbReference type="NCBI Taxonomy" id="8355"/>
    <lineage>
        <taxon>Eukaryota</taxon>
        <taxon>Metazoa</taxon>
        <taxon>Chordata</taxon>
        <taxon>Craniata</taxon>
        <taxon>Vertebrata</taxon>
        <taxon>Euteleostomi</taxon>
        <taxon>Amphibia</taxon>
        <taxon>Batrachia</taxon>
        <taxon>Anura</taxon>
        <taxon>Pipoidea</taxon>
        <taxon>Pipidae</taxon>
        <taxon>Xenopodinae</taxon>
        <taxon>Xenopus</taxon>
        <taxon>Xenopus</taxon>
    </lineage>
</organism>
<sequence>MQTTTEAHVDYIYCICRGGAGLRISSTKINRAAHWYQQEQTVVDPFQSDVSGIHSIFTNEGALTQQIDLPAPPGTNWNGTRHSGVQAAGGPCAVSKASG</sequence>
<evidence type="ECO:0000313" key="2">
    <source>
        <dbReference type="Proteomes" id="UP000694892"/>
    </source>
</evidence>
<reference evidence="2" key="1">
    <citation type="journal article" date="2016" name="Nature">
        <title>Genome evolution in the allotetraploid frog Xenopus laevis.</title>
        <authorList>
            <person name="Session A.M."/>
            <person name="Uno Y."/>
            <person name="Kwon T."/>
            <person name="Chapman J.A."/>
            <person name="Toyoda A."/>
            <person name="Takahashi S."/>
            <person name="Fukui A."/>
            <person name="Hikosaka A."/>
            <person name="Suzuki A."/>
            <person name="Kondo M."/>
            <person name="van Heeringen S.J."/>
            <person name="Quigley I."/>
            <person name="Heinz S."/>
            <person name="Ogino H."/>
            <person name="Ochi H."/>
            <person name="Hellsten U."/>
            <person name="Lyons J.B."/>
            <person name="Simakov O."/>
            <person name="Putnam N."/>
            <person name="Stites J."/>
            <person name="Kuroki Y."/>
            <person name="Tanaka T."/>
            <person name="Michiue T."/>
            <person name="Watanabe M."/>
            <person name="Bogdanovic O."/>
            <person name="Lister R."/>
            <person name="Georgiou G."/>
            <person name="Paranjpe S.S."/>
            <person name="van Kruijsbergen I."/>
            <person name="Shu S."/>
            <person name="Carlson J."/>
            <person name="Kinoshita T."/>
            <person name="Ohta Y."/>
            <person name="Mawaribuchi S."/>
            <person name="Jenkins J."/>
            <person name="Grimwood J."/>
            <person name="Schmutz J."/>
            <person name="Mitros T."/>
            <person name="Mozaffari S.V."/>
            <person name="Suzuki Y."/>
            <person name="Haramoto Y."/>
            <person name="Yamamoto T.S."/>
            <person name="Takagi C."/>
            <person name="Heald R."/>
            <person name="Miller K."/>
            <person name="Haudenschild C."/>
            <person name="Kitzman J."/>
            <person name="Nakayama T."/>
            <person name="Izutsu Y."/>
            <person name="Robert J."/>
            <person name="Fortriede J."/>
            <person name="Burns K."/>
            <person name="Lotay V."/>
            <person name="Karimi K."/>
            <person name="Yasuoka Y."/>
            <person name="Dichmann D.S."/>
            <person name="Flajnik M.F."/>
            <person name="Houston D.W."/>
            <person name="Shendure J."/>
            <person name="DuPasquier L."/>
            <person name="Vize P.D."/>
            <person name="Zorn A.M."/>
            <person name="Ito M."/>
            <person name="Marcotte E.M."/>
            <person name="Wallingford J.B."/>
            <person name="Ito Y."/>
            <person name="Asashima M."/>
            <person name="Ueno N."/>
            <person name="Matsuda Y."/>
            <person name="Veenstra G.J."/>
            <person name="Fujiyama A."/>
            <person name="Harland R.M."/>
            <person name="Taira M."/>
            <person name="Rokhsar D.S."/>
        </authorList>
    </citation>
    <scope>NUCLEOTIDE SEQUENCE [LARGE SCALE GENOMIC DNA]</scope>
    <source>
        <strain evidence="2">J</strain>
    </source>
</reference>
<gene>
    <name evidence="1" type="ORF">XELAEV_18044969mg</name>
</gene>
<dbReference type="AlphaFoldDB" id="A0A974H3U5"/>
<proteinExistence type="predicted"/>
<evidence type="ECO:0000313" key="1">
    <source>
        <dbReference type="EMBL" id="OCT63874.1"/>
    </source>
</evidence>